<reference evidence="1 2" key="1">
    <citation type="journal article" date="2010" name="Science">
        <title>Genomic comparison of the ants Camponotus floridanus and Harpegnathos saltator.</title>
        <authorList>
            <person name="Bonasio R."/>
            <person name="Zhang G."/>
            <person name="Ye C."/>
            <person name="Mutti N.S."/>
            <person name="Fang X."/>
            <person name="Qin N."/>
            <person name="Donahue G."/>
            <person name="Yang P."/>
            <person name="Li Q."/>
            <person name="Li C."/>
            <person name="Zhang P."/>
            <person name="Huang Z."/>
            <person name="Berger S.L."/>
            <person name="Reinberg D."/>
            <person name="Wang J."/>
            <person name="Liebig J."/>
        </authorList>
    </citation>
    <scope>NUCLEOTIDE SEQUENCE [LARGE SCALE GENOMIC DNA]</scope>
    <source>
        <strain evidence="1 2">R22 G/1</strain>
    </source>
</reference>
<proteinExistence type="predicted"/>
<gene>
    <name evidence="1" type="ORF">EAI_09268</name>
</gene>
<feature type="non-terminal residue" evidence="1">
    <location>
        <position position="1"/>
    </location>
</feature>
<evidence type="ECO:0000313" key="1">
    <source>
        <dbReference type="EMBL" id="EFN82294.1"/>
    </source>
</evidence>
<protein>
    <submittedName>
        <fullName evidence="1">Uncharacterized protein</fullName>
    </submittedName>
</protein>
<feature type="non-terminal residue" evidence="1">
    <location>
        <position position="34"/>
    </location>
</feature>
<dbReference type="Proteomes" id="UP000008237">
    <property type="component" value="Unassembled WGS sequence"/>
</dbReference>
<dbReference type="AlphaFoldDB" id="E2BPU3"/>
<keyword evidence="2" id="KW-1185">Reference proteome</keyword>
<accession>E2BPU3</accession>
<dbReference type="InParanoid" id="E2BPU3"/>
<organism evidence="2">
    <name type="scientific">Harpegnathos saltator</name>
    <name type="common">Jerdon's jumping ant</name>
    <dbReference type="NCBI Taxonomy" id="610380"/>
    <lineage>
        <taxon>Eukaryota</taxon>
        <taxon>Metazoa</taxon>
        <taxon>Ecdysozoa</taxon>
        <taxon>Arthropoda</taxon>
        <taxon>Hexapoda</taxon>
        <taxon>Insecta</taxon>
        <taxon>Pterygota</taxon>
        <taxon>Neoptera</taxon>
        <taxon>Endopterygota</taxon>
        <taxon>Hymenoptera</taxon>
        <taxon>Apocrita</taxon>
        <taxon>Aculeata</taxon>
        <taxon>Formicoidea</taxon>
        <taxon>Formicidae</taxon>
        <taxon>Ponerinae</taxon>
        <taxon>Ponerini</taxon>
        <taxon>Harpegnathos</taxon>
    </lineage>
</organism>
<evidence type="ECO:0000313" key="2">
    <source>
        <dbReference type="Proteomes" id="UP000008237"/>
    </source>
</evidence>
<dbReference type="EMBL" id="GL449658">
    <property type="protein sequence ID" value="EFN82294.1"/>
    <property type="molecule type" value="Genomic_DNA"/>
</dbReference>
<name>E2BPU3_HARSA</name>
<sequence>ENYINSKEESFHRRGIHLLPEGWEKGENEGKYFD</sequence>